<protein>
    <submittedName>
        <fullName evidence="2">DUF4440 domain-containing protein</fullName>
    </submittedName>
</protein>
<dbReference type="Gene3D" id="3.10.450.50">
    <property type="match status" value="1"/>
</dbReference>
<dbReference type="Pfam" id="PF12680">
    <property type="entry name" value="SnoaL_2"/>
    <property type="match status" value="1"/>
</dbReference>
<evidence type="ECO:0000313" key="2">
    <source>
        <dbReference type="EMBL" id="MTW01624.1"/>
    </source>
</evidence>
<name>A0A6L6PWT8_9BURK</name>
<dbReference type="AlphaFoldDB" id="A0A6L6PWT8"/>
<reference evidence="2 3" key="1">
    <citation type="submission" date="2019-11" db="EMBL/GenBank/DDBJ databases">
        <title>Type strains purchased from KCTC, JCM and DSMZ.</title>
        <authorList>
            <person name="Lu H."/>
        </authorList>
    </citation>
    <scope>NUCLEOTIDE SEQUENCE [LARGE SCALE GENOMIC DNA]</scope>
    <source>
        <strain evidence="2 3">KCTC 42409</strain>
    </source>
</reference>
<dbReference type="EMBL" id="WNLA01000002">
    <property type="protein sequence ID" value="MTW01624.1"/>
    <property type="molecule type" value="Genomic_DNA"/>
</dbReference>
<sequence length="140" mass="15266">MMIKDMMRQMLQGITATVPAAQVEAGVRAYLHSWHSGDAMARANLFADDVVLEDPVGAAPVVGKAALLAFWARAEGPHAKFEPELVRLTVCGDEAVAVFNLHVEFAGAGKATLRIIDNFQFDGQGKIRRLRAFWDAQSVE</sequence>
<organism evidence="2 3">
    <name type="scientific">Pseudoduganella ginsengisoli</name>
    <dbReference type="NCBI Taxonomy" id="1462440"/>
    <lineage>
        <taxon>Bacteria</taxon>
        <taxon>Pseudomonadati</taxon>
        <taxon>Pseudomonadota</taxon>
        <taxon>Betaproteobacteria</taxon>
        <taxon>Burkholderiales</taxon>
        <taxon>Oxalobacteraceae</taxon>
        <taxon>Telluria group</taxon>
        <taxon>Pseudoduganella</taxon>
    </lineage>
</organism>
<feature type="domain" description="SnoaL-like" evidence="1">
    <location>
        <begin position="27"/>
        <end position="129"/>
    </location>
</feature>
<dbReference type="InterPro" id="IPR032710">
    <property type="entry name" value="NTF2-like_dom_sf"/>
</dbReference>
<gene>
    <name evidence="2" type="ORF">GM668_05925</name>
</gene>
<comment type="caution">
    <text evidence="2">The sequence shown here is derived from an EMBL/GenBank/DDBJ whole genome shotgun (WGS) entry which is preliminary data.</text>
</comment>
<proteinExistence type="predicted"/>
<dbReference type="RefSeq" id="WP_155438007.1">
    <property type="nucleotide sequence ID" value="NZ_WNLA01000002.1"/>
</dbReference>
<keyword evidence="3" id="KW-1185">Reference proteome</keyword>
<dbReference type="OrthoDB" id="459617at2"/>
<dbReference type="SUPFAM" id="SSF54427">
    <property type="entry name" value="NTF2-like"/>
    <property type="match status" value="1"/>
</dbReference>
<dbReference type="InterPro" id="IPR037401">
    <property type="entry name" value="SnoaL-like"/>
</dbReference>
<evidence type="ECO:0000313" key="3">
    <source>
        <dbReference type="Proteomes" id="UP000484015"/>
    </source>
</evidence>
<evidence type="ECO:0000259" key="1">
    <source>
        <dbReference type="Pfam" id="PF12680"/>
    </source>
</evidence>
<dbReference type="Proteomes" id="UP000484015">
    <property type="component" value="Unassembled WGS sequence"/>
</dbReference>
<accession>A0A6L6PWT8</accession>